<evidence type="ECO:0000259" key="5">
    <source>
        <dbReference type="Pfam" id="PF04821"/>
    </source>
</evidence>
<comment type="subcellular location">
    <subcellularLocation>
        <location evidence="1">Nucleus</location>
    </subcellularLocation>
</comment>
<dbReference type="EMBL" id="SWLB01000003">
    <property type="protein sequence ID" value="KAF3340079.1"/>
    <property type="molecule type" value="Genomic_DNA"/>
</dbReference>
<keyword evidence="3" id="KW-0131">Cell cycle</keyword>
<accession>A0A833W1G3</accession>
<feature type="region of interest" description="Disordered" evidence="4">
    <location>
        <begin position="914"/>
        <end position="1019"/>
    </location>
</feature>
<dbReference type="GO" id="GO:0043111">
    <property type="term" value="P:replication fork arrest"/>
    <property type="evidence" value="ECO:0007669"/>
    <property type="project" value="TreeGrafter"/>
</dbReference>
<feature type="compositionally biased region" description="Basic and acidic residues" evidence="4">
    <location>
        <begin position="1267"/>
        <end position="1282"/>
    </location>
</feature>
<feature type="region of interest" description="Disordered" evidence="4">
    <location>
        <begin position="1509"/>
        <end position="1533"/>
    </location>
</feature>
<feature type="compositionally biased region" description="Polar residues" evidence="4">
    <location>
        <begin position="932"/>
        <end position="946"/>
    </location>
</feature>
<evidence type="ECO:0000256" key="3">
    <source>
        <dbReference type="ARBA" id="ARBA00023306"/>
    </source>
</evidence>
<dbReference type="GO" id="GO:0003677">
    <property type="term" value="F:DNA binding"/>
    <property type="evidence" value="ECO:0007669"/>
    <property type="project" value="TreeGrafter"/>
</dbReference>
<feature type="compositionally biased region" description="Basic and acidic residues" evidence="4">
    <location>
        <begin position="954"/>
        <end position="979"/>
    </location>
</feature>
<feature type="domain" description="Timeless N-terminal" evidence="5">
    <location>
        <begin position="27"/>
        <end position="278"/>
    </location>
</feature>
<dbReference type="Pfam" id="PF04821">
    <property type="entry name" value="TIMELESS"/>
    <property type="match status" value="1"/>
</dbReference>
<reference evidence="6" key="1">
    <citation type="submission" date="2020-01" db="EMBL/GenBank/DDBJ databases">
        <title>Genome sequence of Kobresia littledalei, the first chromosome-level genome in the family Cyperaceae.</title>
        <authorList>
            <person name="Qu G."/>
        </authorList>
    </citation>
    <scope>NUCLEOTIDE SEQUENCE</scope>
    <source>
        <strain evidence="6">C.B.Clarke</strain>
        <tissue evidence="6">Leaf</tissue>
    </source>
</reference>
<feature type="region of interest" description="Disordered" evidence="4">
    <location>
        <begin position="1050"/>
        <end position="1079"/>
    </location>
</feature>
<dbReference type="GO" id="GO:0000076">
    <property type="term" value="P:DNA replication checkpoint signaling"/>
    <property type="evidence" value="ECO:0007669"/>
    <property type="project" value="TreeGrafter"/>
</dbReference>
<evidence type="ECO:0000256" key="2">
    <source>
        <dbReference type="ARBA" id="ARBA00023242"/>
    </source>
</evidence>
<feature type="compositionally biased region" description="Polar residues" evidence="4">
    <location>
        <begin position="1396"/>
        <end position="1423"/>
    </location>
</feature>
<feature type="region of interest" description="Disordered" evidence="4">
    <location>
        <begin position="809"/>
        <end position="866"/>
    </location>
</feature>
<sequence length="1533" mass="173182">MDSDRLSSICAGLGFAEEDDNGAVIGYTKGEYCLDNLKDLQRYLRRDNPQKRDVFKQICKWNTVSRDLIPLIESYQSDRNLVITAVKILVFLTLPVDPTSYDIAQQIEYLWDLKAVMTRNVMVAVIVSLLEDPLDHLESNAFTEEDWKLVQLVLTLFRNLLAIREITSQQKVCGSTAQLLQLADTFLELMFQENVMDVILVLTQHVEEDCGFIRQDKLLLLEIFYYIFLGRDPEVVAKSFKKGSQDGELSASVDSLISIMEEESKKRRAVVQSNLDHSGTFSRIFMDGSKTLHKCYPASGPGDMLLKVHNVQRGPQKRIAWDHQNLITPKENLLEHLRNFLEQFLSGGYNVLMQSIRKDIRKEHPSIQNSDIITFFQVVQFVLAFQYHHISVSKKACETESLSEALHNQEDSANFKGDICGPVAETINEEMFNLVIYRWRETFEGLKQTNDYKTLSAAGSLMKNMIFMIDLVLKLLPESSGDTQTARVLLYKLFYDQTDQGLTQFLLNLFRSFNMHKQPKSDLSDLLEIIHVIFRLMERLQARGSLRVAKKARRIRRKKAAMHCPEAIQNTETDDTAAIPDPAKQSTEVMQNPETDDMVAIPDPAKQSTEVMQNTETDDMGTSGSSSDDDDELPATSEVDFNVSRLVASFLNNTVVHNLCWLLKHYKTNSVRTNHYILCMLRRICDDLGMAPMLYQLSLLTIFYTILADQKSSRSREHPNIIHFLTKLVRDMMKLMKKQPLLFVDILFWKTRKECHCISADALMSDMAGLKMDINALNGNDKGFPKSIADSLGDDEADVVVPHYSENQREEFSDTFDEDNLPQTEQSTKKRKQARSLFNEETDDDNSAPVSADDNSIKVAKRRRSSVFTPEQENMLRNLFEKHKDDRACCRIIAGALDPDNKISSAQVSRKLKHLGLRSNVRKRNTTEKSDPQLSSTDDESLQTLVNRRKREKVRSVEKDFLPEKSQQEEANEGLHSDNDTLASLSSLRRKREKGSSLDKDSSPEKFQQEEAKEGLHSDNDTLASLSRLKKKSKLDVMRKSSLEYSFAEKESYTAEDTTHEDFDSPELLDDDIESEPDNAATEDAYAEEALFSTGSPINDEDTIVCSRRVVLELCQGIPLADIPPEIRPFIAGSQPANEISIGALKDLVFHSDDHTYSANTNLIQSQPPLQDTTQDYHTGSELQQTVALRHEHQTPIPEPCMPHETRDKSSLGTAMGSVQGSALPVSLNSKEQLPTQDRILEMGQSSGSCMPPVVNKQPHQNQPDSFRSEETEPQRIQDRSRSGYAMGRGGARRAPFLNVSTSRHNRFRGMVVRGRGRSTHAQQHKPAASQKWVRSRGCNTEATRLLPFQIETGRSIPHENIESHACGRRSLQWARGEPLPAAESSRPISTGGEFSAQSQAQYPSLNTSSNLKRKPNPTNENTKAQEGRSLEPTQPKLHKTNPEQSASISLNPAEFFEVQVGKELCSQIGSACGLELNVVTQVLHEDNEERKINMQAVQQAEQIHTQLDTEEAQVNLDSDSEEDEEGEGGEEC</sequence>
<feature type="region of interest" description="Disordered" evidence="4">
    <location>
        <begin position="575"/>
        <end position="594"/>
    </location>
</feature>
<feature type="region of interest" description="Disordered" evidence="4">
    <location>
        <begin position="1315"/>
        <end position="1336"/>
    </location>
</feature>
<protein>
    <submittedName>
        <fullName evidence="6">Protein timeless</fullName>
    </submittedName>
</protein>
<feature type="compositionally biased region" description="Basic and acidic residues" evidence="4">
    <location>
        <begin position="1050"/>
        <end position="1063"/>
    </location>
</feature>
<keyword evidence="2" id="KW-0539">Nucleus</keyword>
<dbReference type="OrthoDB" id="310853at2759"/>
<dbReference type="GO" id="GO:0006281">
    <property type="term" value="P:DNA repair"/>
    <property type="evidence" value="ECO:0007669"/>
    <property type="project" value="TreeGrafter"/>
</dbReference>
<dbReference type="Proteomes" id="UP000623129">
    <property type="component" value="Unassembled WGS sequence"/>
</dbReference>
<feature type="compositionally biased region" description="Basic residues" evidence="4">
    <location>
        <begin position="914"/>
        <end position="924"/>
    </location>
</feature>
<dbReference type="InterPro" id="IPR044998">
    <property type="entry name" value="Timeless"/>
</dbReference>
<evidence type="ECO:0000313" key="7">
    <source>
        <dbReference type="Proteomes" id="UP000623129"/>
    </source>
</evidence>
<keyword evidence="7" id="KW-1185">Reference proteome</keyword>
<feature type="region of interest" description="Disordered" evidence="4">
    <location>
        <begin position="1376"/>
        <end position="1447"/>
    </location>
</feature>
<gene>
    <name evidence="6" type="ORF">FCM35_KLT15850</name>
</gene>
<evidence type="ECO:0000313" key="6">
    <source>
        <dbReference type="EMBL" id="KAF3340079.1"/>
    </source>
</evidence>
<feature type="compositionally biased region" description="Acidic residues" evidence="4">
    <location>
        <begin position="1064"/>
        <end position="1077"/>
    </location>
</feature>
<name>A0A833W1G3_9POAL</name>
<proteinExistence type="predicted"/>
<comment type="caution">
    <text evidence="6">The sequence shown here is derived from an EMBL/GenBank/DDBJ whole genome shotgun (WGS) entry which is preliminary data.</text>
</comment>
<feature type="compositionally biased region" description="Acidic residues" evidence="4">
    <location>
        <begin position="1519"/>
        <end position="1533"/>
    </location>
</feature>
<organism evidence="6 7">
    <name type="scientific">Carex littledalei</name>
    <dbReference type="NCBI Taxonomy" id="544730"/>
    <lineage>
        <taxon>Eukaryota</taxon>
        <taxon>Viridiplantae</taxon>
        <taxon>Streptophyta</taxon>
        <taxon>Embryophyta</taxon>
        <taxon>Tracheophyta</taxon>
        <taxon>Spermatophyta</taxon>
        <taxon>Magnoliopsida</taxon>
        <taxon>Liliopsida</taxon>
        <taxon>Poales</taxon>
        <taxon>Cyperaceae</taxon>
        <taxon>Cyperoideae</taxon>
        <taxon>Cariceae</taxon>
        <taxon>Carex</taxon>
        <taxon>Carex subgen. Euthyceras</taxon>
    </lineage>
</organism>
<dbReference type="PANTHER" id="PTHR22940:SF4">
    <property type="entry name" value="PROTEIN TIMELESS HOMOLOG"/>
    <property type="match status" value="1"/>
</dbReference>
<feature type="region of interest" description="Disordered" evidence="4">
    <location>
        <begin position="608"/>
        <end position="635"/>
    </location>
</feature>
<feature type="compositionally biased region" description="Polar residues" evidence="4">
    <location>
        <begin position="584"/>
        <end position="593"/>
    </location>
</feature>
<evidence type="ECO:0000256" key="4">
    <source>
        <dbReference type="SAM" id="MobiDB-lite"/>
    </source>
</evidence>
<feature type="region of interest" description="Disordered" evidence="4">
    <location>
        <begin position="1243"/>
        <end position="1293"/>
    </location>
</feature>
<feature type="compositionally biased region" description="Basic and acidic residues" evidence="4">
    <location>
        <begin position="994"/>
        <end position="1019"/>
    </location>
</feature>
<dbReference type="GO" id="GO:0031298">
    <property type="term" value="C:replication fork protection complex"/>
    <property type="evidence" value="ECO:0007669"/>
    <property type="project" value="TreeGrafter"/>
</dbReference>
<feature type="region of interest" description="Disordered" evidence="4">
    <location>
        <begin position="1195"/>
        <end position="1230"/>
    </location>
</feature>
<dbReference type="InterPro" id="IPR006906">
    <property type="entry name" value="Timeless_N"/>
</dbReference>
<feature type="compositionally biased region" description="Polar residues" evidence="4">
    <location>
        <begin position="1211"/>
        <end position="1230"/>
    </location>
</feature>
<evidence type="ECO:0000256" key="1">
    <source>
        <dbReference type="ARBA" id="ARBA00004123"/>
    </source>
</evidence>
<dbReference type="PANTHER" id="PTHR22940">
    <property type="entry name" value="TIMEOUT/TIMELESS-2"/>
    <property type="match status" value="1"/>
</dbReference>